<name>A0A9K3Q4J2_9STRA</name>
<gene>
    <name evidence="11" type="ORF">IV203_027896</name>
</gene>
<dbReference type="EMBL" id="JAGRRH010000005">
    <property type="protein sequence ID" value="KAG7370150.1"/>
    <property type="molecule type" value="Genomic_DNA"/>
</dbReference>
<evidence type="ECO:0000256" key="4">
    <source>
        <dbReference type="ARBA" id="ARBA00022741"/>
    </source>
</evidence>
<evidence type="ECO:0000256" key="8">
    <source>
        <dbReference type="ARBA" id="ARBA00048679"/>
    </source>
</evidence>
<sequence length="933" mass="103258">MNTTDVPPKSPKEMAINRSSLWKRMGRRTRKSQSSMNVNTATEALEEPPIEDDNGDGRSLLTKRAQRKANKGSFIRKLKNSFQKTKSMSEQREDSEVFHESNLQPFDPSNNLHSPAYTAEDSLLSIESDLEDEKKESNEWKEVRLDRLKQEHIYRKQQMKERDGFCRRVDTYDGQVIVVDHTPTYEIGNYLGGGVAGVVYEGHRLRPMEEYPVRTGVRTSNPQDNAATQVDEDDGFFCGDHACGVDETEEPEVAQLEGKDNGISGAQETSNPLLTAGEEDMAIEATMSYDETGGVMLDGIDAPSRSKHYTKAAAVPMRSRVNSKKSLQHGLPDESVAIKILNPVGYRILQADGLKDCVVVKKGAPMDSDVVKGLKPMEEKHVWWLVNPNSRNLRTLQRYNGKDEKSSAPKGLQIDRGSSKKGLRLSLIAAYIDPRSGSLRELTLTRCIEIWGHVPFNATDSEFEDMMTAIERVNAGHPPPAFPAFDDVPGRVGTDKSDPTDSCSEHEGDMLTITFGKARTGLIRAAFSQRVTIHCKALNAYIAIPAVPSKYLRWLRQRRAATKEIRNMMLIGRHKNVLHLFEVLEYIQDSKSTMFLVLELVKGGELFDLISSSASKGSRNADDTEQAELMMRKFFFELSSGIHYCHECGIAHRDLKPENLLVHNTGDGSCILKIADFGLSAAFGPSLNQRATGTAADHDTVIDSLGSPLSQNSLDDDPSFGVRDGNFSPASVTSVSSVKGSMDRVIASGVSALSFLTCGAMENVLCIPNGAGVGPSPLRRMTSVVGSPHYVAPEIISQTDENGEKRKGHGYDGSKADVWSAGVILYAMLFRSLPFGEDLLRCPRFQSYRKWYDEVRTTGGRRSSADAALNPNITEADQRLYLGPHWFFPSMTSKESRDLIVAMLNPRAEDRLSIAQVLGHPWLLAEQSSKMAL</sequence>
<evidence type="ECO:0000256" key="3">
    <source>
        <dbReference type="ARBA" id="ARBA00022679"/>
    </source>
</evidence>
<dbReference type="AlphaFoldDB" id="A0A9K3Q4J2"/>
<feature type="domain" description="Protein kinase" evidence="10">
    <location>
        <begin position="509"/>
        <end position="923"/>
    </location>
</feature>
<dbReference type="EC" id="2.7.11.1" evidence="1"/>
<dbReference type="Proteomes" id="UP000693970">
    <property type="component" value="Unassembled WGS sequence"/>
</dbReference>
<dbReference type="PANTHER" id="PTHR24343:SF507">
    <property type="entry name" value="CBL-INTERACTING SERINE_THREONINE-PROTEIN KINASE 24"/>
    <property type="match status" value="1"/>
</dbReference>
<dbReference type="SMART" id="SM00220">
    <property type="entry name" value="S_TKc"/>
    <property type="match status" value="1"/>
</dbReference>
<evidence type="ECO:0000256" key="7">
    <source>
        <dbReference type="ARBA" id="ARBA00047899"/>
    </source>
</evidence>
<feature type="compositionally biased region" description="Polar residues" evidence="9">
    <location>
        <begin position="101"/>
        <end position="113"/>
    </location>
</feature>
<dbReference type="OrthoDB" id="39248at2759"/>
<feature type="region of interest" description="Disordered" evidence="9">
    <location>
        <begin position="1"/>
        <end position="116"/>
    </location>
</feature>
<protein>
    <recommendedName>
        <fullName evidence="1">non-specific serine/threonine protein kinase</fullName>
        <ecNumber evidence="1">2.7.11.1</ecNumber>
    </recommendedName>
</protein>
<keyword evidence="3" id="KW-0808">Transferase</keyword>
<feature type="region of interest" description="Disordered" evidence="9">
    <location>
        <begin position="484"/>
        <end position="505"/>
    </location>
</feature>
<organism evidence="11 12">
    <name type="scientific">Nitzschia inconspicua</name>
    <dbReference type="NCBI Taxonomy" id="303405"/>
    <lineage>
        <taxon>Eukaryota</taxon>
        <taxon>Sar</taxon>
        <taxon>Stramenopiles</taxon>
        <taxon>Ochrophyta</taxon>
        <taxon>Bacillariophyta</taxon>
        <taxon>Bacillariophyceae</taxon>
        <taxon>Bacillariophycidae</taxon>
        <taxon>Bacillariales</taxon>
        <taxon>Bacillariaceae</taxon>
        <taxon>Nitzschia</taxon>
    </lineage>
</organism>
<dbReference type="PROSITE" id="PS50011">
    <property type="entry name" value="PROTEIN_KINASE_DOM"/>
    <property type="match status" value="1"/>
</dbReference>
<dbReference type="PROSITE" id="PS00108">
    <property type="entry name" value="PROTEIN_KINASE_ST"/>
    <property type="match status" value="1"/>
</dbReference>
<reference evidence="11" key="1">
    <citation type="journal article" date="2021" name="Sci. Rep.">
        <title>Diploid genomic architecture of Nitzschia inconspicua, an elite biomass production diatom.</title>
        <authorList>
            <person name="Oliver A."/>
            <person name="Podell S."/>
            <person name="Pinowska A."/>
            <person name="Traller J.C."/>
            <person name="Smith S.R."/>
            <person name="McClure R."/>
            <person name="Beliaev A."/>
            <person name="Bohutskyi P."/>
            <person name="Hill E.A."/>
            <person name="Rabines A."/>
            <person name="Zheng H."/>
            <person name="Allen L.Z."/>
            <person name="Kuo A."/>
            <person name="Grigoriev I.V."/>
            <person name="Allen A.E."/>
            <person name="Hazlebeck D."/>
            <person name="Allen E.E."/>
        </authorList>
    </citation>
    <scope>NUCLEOTIDE SEQUENCE</scope>
    <source>
        <strain evidence="11">Hildebrandi</strain>
    </source>
</reference>
<keyword evidence="4" id="KW-0547">Nucleotide-binding</keyword>
<comment type="caution">
    <text evidence="11">The sequence shown here is derived from an EMBL/GenBank/DDBJ whole genome shotgun (WGS) entry which is preliminary data.</text>
</comment>
<dbReference type="InterPro" id="IPR000719">
    <property type="entry name" value="Prot_kinase_dom"/>
</dbReference>
<dbReference type="InterPro" id="IPR008271">
    <property type="entry name" value="Ser/Thr_kinase_AS"/>
</dbReference>
<feature type="compositionally biased region" description="Basic residues" evidence="9">
    <location>
        <begin position="64"/>
        <end position="79"/>
    </location>
</feature>
<evidence type="ECO:0000256" key="6">
    <source>
        <dbReference type="ARBA" id="ARBA00022840"/>
    </source>
</evidence>
<reference evidence="11" key="2">
    <citation type="submission" date="2021-04" db="EMBL/GenBank/DDBJ databases">
        <authorList>
            <person name="Podell S."/>
        </authorList>
    </citation>
    <scope>NUCLEOTIDE SEQUENCE</scope>
    <source>
        <strain evidence="11">Hildebrandi</strain>
    </source>
</reference>
<evidence type="ECO:0000256" key="1">
    <source>
        <dbReference type="ARBA" id="ARBA00012513"/>
    </source>
</evidence>
<evidence type="ECO:0000256" key="2">
    <source>
        <dbReference type="ARBA" id="ARBA00022527"/>
    </source>
</evidence>
<proteinExistence type="predicted"/>
<dbReference type="PANTHER" id="PTHR24343">
    <property type="entry name" value="SERINE/THREONINE KINASE"/>
    <property type="match status" value="1"/>
</dbReference>
<dbReference type="GO" id="GO:0004674">
    <property type="term" value="F:protein serine/threonine kinase activity"/>
    <property type="evidence" value="ECO:0007669"/>
    <property type="project" value="UniProtKB-KW"/>
</dbReference>
<comment type="catalytic activity">
    <reaction evidence="8">
        <text>L-seryl-[protein] + ATP = O-phospho-L-seryl-[protein] + ADP + H(+)</text>
        <dbReference type="Rhea" id="RHEA:17989"/>
        <dbReference type="Rhea" id="RHEA-COMP:9863"/>
        <dbReference type="Rhea" id="RHEA-COMP:11604"/>
        <dbReference type="ChEBI" id="CHEBI:15378"/>
        <dbReference type="ChEBI" id="CHEBI:29999"/>
        <dbReference type="ChEBI" id="CHEBI:30616"/>
        <dbReference type="ChEBI" id="CHEBI:83421"/>
        <dbReference type="ChEBI" id="CHEBI:456216"/>
        <dbReference type="EC" id="2.7.11.1"/>
    </reaction>
</comment>
<evidence type="ECO:0000313" key="11">
    <source>
        <dbReference type="EMBL" id="KAG7370150.1"/>
    </source>
</evidence>
<evidence type="ECO:0000259" key="10">
    <source>
        <dbReference type="PROSITE" id="PS50011"/>
    </source>
</evidence>
<dbReference type="GO" id="GO:0005524">
    <property type="term" value="F:ATP binding"/>
    <property type="evidence" value="ECO:0007669"/>
    <property type="project" value="UniProtKB-KW"/>
</dbReference>
<evidence type="ECO:0000313" key="12">
    <source>
        <dbReference type="Proteomes" id="UP000693970"/>
    </source>
</evidence>
<dbReference type="Pfam" id="PF00069">
    <property type="entry name" value="Pkinase"/>
    <property type="match status" value="2"/>
</dbReference>
<feature type="compositionally biased region" description="Basic and acidic residues" evidence="9">
    <location>
        <begin position="87"/>
        <end position="99"/>
    </location>
</feature>
<keyword evidence="5 11" id="KW-0418">Kinase</keyword>
<feature type="compositionally biased region" description="Basic and acidic residues" evidence="9">
    <location>
        <begin position="493"/>
        <end position="505"/>
    </location>
</feature>
<comment type="catalytic activity">
    <reaction evidence="7">
        <text>L-threonyl-[protein] + ATP = O-phospho-L-threonyl-[protein] + ADP + H(+)</text>
        <dbReference type="Rhea" id="RHEA:46608"/>
        <dbReference type="Rhea" id="RHEA-COMP:11060"/>
        <dbReference type="Rhea" id="RHEA-COMP:11605"/>
        <dbReference type="ChEBI" id="CHEBI:15378"/>
        <dbReference type="ChEBI" id="CHEBI:30013"/>
        <dbReference type="ChEBI" id="CHEBI:30616"/>
        <dbReference type="ChEBI" id="CHEBI:61977"/>
        <dbReference type="ChEBI" id="CHEBI:456216"/>
        <dbReference type="EC" id="2.7.11.1"/>
    </reaction>
</comment>
<feature type="compositionally biased region" description="Acidic residues" evidence="9">
    <location>
        <begin position="44"/>
        <end position="54"/>
    </location>
</feature>
<keyword evidence="6" id="KW-0067">ATP-binding</keyword>
<keyword evidence="12" id="KW-1185">Reference proteome</keyword>
<feature type="compositionally biased region" description="Polar residues" evidence="9">
    <location>
        <begin position="32"/>
        <end position="42"/>
    </location>
</feature>
<accession>A0A9K3Q4J2</accession>
<evidence type="ECO:0000256" key="5">
    <source>
        <dbReference type="ARBA" id="ARBA00022777"/>
    </source>
</evidence>
<keyword evidence="2 11" id="KW-0723">Serine/threonine-protein kinase</keyword>
<evidence type="ECO:0000256" key="9">
    <source>
        <dbReference type="SAM" id="MobiDB-lite"/>
    </source>
</evidence>